<dbReference type="PANTHER" id="PTHR45763:SF51">
    <property type="entry name" value="ALPHA_BETA-HYDROLASES SUPERFAMILY PROTEIN"/>
    <property type="match status" value="1"/>
</dbReference>
<evidence type="ECO:0000259" key="3">
    <source>
        <dbReference type="Pfam" id="PF12697"/>
    </source>
</evidence>
<reference evidence="4" key="1">
    <citation type="submission" date="2020-07" db="EMBL/GenBank/DDBJ databases">
        <title>Genome sequence and genetic diversity analysis of an under-domesticated orphan crop, white fonio (Digitaria exilis).</title>
        <authorList>
            <person name="Bennetzen J.L."/>
            <person name="Chen S."/>
            <person name="Ma X."/>
            <person name="Wang X."/>
            <person name="Yssel A.E.J."/>
            <person name="Chaluvadi S.R."/>
            <person name="Johnson M."/>
            <person name="Gangashetty P."/>
            <person name="Hamidou F."/>
            <person name="Sanogo M.D."/>
            <person name="Zwaenepoel A."/>
            <person name="Wallace J."/>
            <person name="Van De Peer Y."/>
            <person name="Van Deynze A."/>
        </authorList>
    </citation>
    <scope>NUCLEOTIDE SEQUENCE</scope>
    <source>
        <tissue evidence="4">Leaves</tissue>
    </source>
</reference>
<feature type="compositionally biased region" description="Basic residues" evidence="1">
    <location>
        <begin position="81"/>
        <end position="91"/>
    </location>
</feature>
<protein>
    <recommendedName>
        <fullName evidence="2 3">AB hydrolase-1 domain-containing protein</fullName>
    </recommendedName>
</protein>
<sequence length="843" mass="93999">MCCAAEARPGRALVPSRHPGVVFRGGAAPRQRHTNGDGSALPGRAYKLNCTGIRGIIISGIRPGSRESKRADADGGDGRRSLRRARGRRRARQQERPAGRSAFRYSSISPVLCLCSPSSFSRPTLCSAGQPLTPWRALKKLPLLALLVLFFSAFLYSQIQPPPSKIPGAPGGPPVTAPRTRLRDGRHLAYLESGVPKEEARYKIVFVHGFDCCRYDVLNVSQGLLEELGIYLLSFDRPGYAESDAHPARTEKSIALDIEELADNLQLGPKFHLIGFSMGGEIMWSCLKYIPHSRLAGMAILAPVGNYWWSGFPPDVVEEAWYVQFPQDQRAVWVAHHLPWLTNWWNTQRLFPSSSVKGKNPVILSKEDEQVRQLGEHDSLHRDMMVGFGKWSWSPLEMENPFAAGAEEDEVKVHLWHGVEDLYVPVQLSRYISKRLPWVIYHELPTAGHLFPVADGMPDVIVRSLLLGDDCVAVSLPATALLTMAVSGEKRPPQPAPASGARKLMLALFVSLSALLYKQIQPPPAKIPGTPGGPPVTATRTRLSDGRYLAYLESGVPKEEAKYKIIFVHGFDSCRYDALPISTAQLGIYLLSFDRPGYAESDPHPSRTEKRIALDITELADNLQLGPKFYLAGYSMGGEIMWSCLKYIPHRLSGVAILGPVGNYWWSGLPSNVSRDAWYQQLPQDQWAVWVAHHLPWLTYWWNTQKLFPASSVIAYNPALLSEEDKLIIPKFAHRTYTPQIRQQGEHECVHRDLMVGFGRWSWSPLELEDPFAGEGKKGKVHLWHGAEDLIVPVSLSRYISERLPWVVYHELPKSGHLFHIADGMADVIAKSLLLGDDDPHSA</sequence>
<evidence type="ECO:0000259" key="2">
    <source>
        <dbReference type="Pfam" id="PF00561"/>
    </source>
</evidence>
<accession>A0A835BWU5</accession>
<dbReference type="InterPro" id="IPR029058">
    <property type="entry name" value="AB_hydrolase_fold"/>
</dbReference>
<dbReference type="SUPFAM" id="SSF53474">
    <property type="entry name" value="alpha/beta-Hydrolases"/>
    <property type="match status" value="2"/>
</dbReference>
<name>A0A835BWU5_9POAL</name>
<dbReference type="InterPro" id="IPR000073">
    <property type="entry name" value="AB_hydrolase_1"/>
</dbReference>
<feature type="region of interest" description="Disordered" evidence="1">
    <location>
        <begin position="64"/>
        <end position="101"/>
    </location>
</feature>
<dbReference type="Gene3D" id="3.40.50.1820">
    <property type="entry name" value="alpha/beta hydrolase"/>
    <property type="match status" value="2"/>
</dbReference>
<feature type="domain" description="AB hydrolase-1" evidence="3">
    <location>
        <begin position="204"/>
        <end position="461"/>
    </location>
</feature>
<dbReference type="PANTHER" id="PTHR45763">
    <property type="entry name" value="HYDROLASE, ALPHA/BETA FOLD FAMILY PROTEIN, EXPRESSED-RELATED"/>
    <property type="match status" value="1"/>
</dbReference>
<gene>
    <name evidence="4" type="ORF">HU200_027155</name>
</gene>
<dbReference type="Pfam" id="PF12697">
    <property type="entry name" value="Abhydrolase_6"/>
    <property type="match status" value="1"/>
</dbReference>
<dbReference type="EMBL" id="JACEFO010001732">
    <property type="protein sequence ID" value="KAF8715499.1"/>
    <property type="molecule type" value="Genomic_DNA"/>
</dbReference>
<dbReference type="AlphaFoldDB" id="A0A835BWU5"/>
<dbReference type="OrthoDB" id="668354at2759"/>
<dbReference type="FunFam" id="3.40.50.1820:FF:000270">
    <property type="entry name" value="Alpha/beta-Hydrolases superfamily protein"/>
    <property type="match status" value="2"/>
</dbReference>
<evidence type="ECO:0000256" key="1">
    <source>
        <dbReference type="SAM" id="MobiDB-lite"/>
    </source>
</evidence>
<dbReference type="Proteomes" id="UP000636709">
    <property type="component" value="Unassembled WGS sequence"/>
</dbReference>
<evidence type="ECO:0000313" key="5">
    <source>
        <dbReference type="Proteomes" id="UP000636709"/>
    </source>
</evidence>
<proteinExistence type="predicted"/>
<keyword evidence="5" id="KW-1185">Reference proteome</keyword>
<feature type="compositionally biased region" description="Basic and acidic residues" evidence="1">
    <location>
        <begin position="64"/>
        <end position="80"/>
    </location>
</feature>
<comment type="caution">
    <text evidence="4">The sequence shown here is derived from an EMBL/GenBank/DDBJ whole genome shotgun (WGS) entry which is preliminary data.</text>
</comment>
<evidence type="ECO:0000313" key="4">
    <source>
        <dbReference type="EMBL" id="KAF8715499.1"/>
    </source>
</evidence>
<dbReference type="Pfam" id="PF00561">
    <property type="entry name" value="Abhydrolase_1"/>
    <property type="match status" value="1"/>
</dbReference>
<organism evidence="4 5">
    <name type="scientific">Digitaria exilis</name>
    <dbReference type="NCBI Taxonomy" id="1010633"/>
    <lineage>
        <taxon>Eukaryota</taxon>
        <taxon>Viridiplantae</taxon>
        <taxon>Streptophyta</taxon>
        <taxon>Embryophyta</taxon>
        <taxon>Tracheophyta</taxon>
        <taxon>Spermatophyta</taxon>
        <taxon>Magnoliopsida</taxon>
        <taxon>Liliopsida</taxon>
        <taxon>Poales</taxon>
        <taxon>Poaceae</taxon>
        <taxon>PACMAD clade</taxon>
        <taxon>Panicoideae</taxon>
        <taxon>Panicodae</taxon>
        <taxon>Paniceae</taxon>
        <taxon>Anthephorinae</taxon>
        <taxon>Digitaria</taxon>
    </lineage>
</organism>
<feature type="domain" description="AB hydrolase-1" evidence="2">
    <location>
        <begin position="566"/>
        <end position="821"/>
    </location>
</feature>